<reference evidence="1" key="2">
    <citation type="submission" date="2020-09" db="EMBL/GenBank/DDBJ databases">
        <authorList>
            <person name="Sun Q."/>
            <person name="Zhou Y."/>
        </authorList>
    </citation>
    <scope>NUCLEOTIDE SEQUENCE</scope>
    <source>
        <strain evidence="1">CGMCC 1.16134</strain>
    </source>
</reference>
<dbReference type="Gene3D" id="2.120.10.80">
    <property type="entry name" value="Kelch-type beta propeller"/>
    <property type="match status" value="1"/>
</dbReference>
<evidence type="ECO:0000313" key="1">
    <source>
        <dbReference type="EMBL" id="GGG06532.1"/>
    </source>
</evidence>
<dbReference type="Proteomes" id="UP000637643">
    <property type="component" value="Unassembled WGS sequence"/>
</dbReference>
<protein>
    <submittedName>
        <fullName evidence="1">Uncharacterized protein</fullName>
    </submittedName>
</protein>
<dbReference type="AlphaFoldDB" id="A0A917FUI6"/>
<name>A0A917FUI6_9BACL</name>
<organism evidence="1 2">
    <name type="scientific">Paenibacillus albidus</name>
    <dbReference type="NCBI Taxonomy" id="2041023"/>
    <lineage>
        <taxon>Bacteria</taxon>
        <taxon>Bacillati</taxon>
        <taxon>Bacillota</taxon>
        <taxon>Bacilli</taxon>
        <taxon>Bacillales</taxon>
        <taxon>Paenibacillaceae</taxon>
        <taxon>Paenibacillus</taxon>
    </lineage>
</organism>
<sequence length="671" mass="76608">MSNTYTNHRIKEAQPDFEGVNGTYFNASAYFFYHKRSSTVGDRILYTRIHLKIDQGKETLETLKANVEIHNNKNYNVNGHSEISNLASVVHQGVLYLFWTENGDLWYKKTANGENWTKEEKLHHAFERRSQFAALSLNGRIYLIGGRHIDSEHRLVTLYMDNEGIWHSEVDNGWKNIKNISASAYHDSTGKLSLMIGVVTTHANLWTACYQCEVNSKGEGSGLRQIISHHHQEYDGLVDFIALETGTVQQGIHDSAVQLFINGWHRPHIWAGYKNNQMKEYNIRTGTWGPKITRSHGHTKYPTWKYMGALQYFVPNGDNGEMQQEIWLYMNYNDDSVLKPGSSNLVFCRYKSSQFKLIATEDATVSEDFRALIGVVEGAPPYVRNGSESDSFGSSFFYGRSQTEQMSISTQFNMGAYVQAGSSLPVVADVTLKFSTEHAEAFNQITEITTSFDKSIVPVPGENAVTYIYLAPHVVKRTYELYDWNGTHPLGIKSYLFHATSADVDFDVHNILHTYEKHPNTHDYKSFEHRFPSLPSYVDHKRSLSLDISWVPGEITVFFHRKTAAVEIERSKVSAEITQGVPNIFNIGGNASYEYEISHYSDVSEKVGAKLDFPFPRNDHPEDVKKMVVRMFVFVPDENQLQHCYWIPKGQQNQRPWCVAWSVQGVKHQGS</sequence>
<dbReference type="EMBL" id="BMKR01000041">
    <property type="protein sequence ID" value="GGG06532.1"/>
    <property type="molecule type" value="Genomic_DNA"/>
</dbReference>
<keyword evidence="2" id="KW-1185">Reference proteome</keyword>
<dbReference type="RefSeq" id="WP_189031198.1">
    <property type="nucleotide sequence ID" value="NZ_BMKR01000041.1"/>
</dbReference>
<gene>
    <name evidence="1" type="ORF">GCM10010912_58930</name>
</gene>
<proteinExistence type="predicted"/>
<reference evidence="1" key="1">
    <citation type="journal article" date="2014" name="Int. J. Syst. Evol. Microbiol.">
        <title>Complete genome sequence of Corynebacterium casei LMG S-19264T (=DSM 44701T), isolated from a smear-ripened cheese.</title>
        <authorList>
            <consortium name="US DOE Joint Genome Institute (JGI-PGF)"/>
            <person name="Walter F."/>
            <person name="Albersmeier A."/>
            <person name="Kalinowski J."/>
            <person name="Ruckert C."/>
        </authorList>
    </citation>
    <scope>NUCLEOTIDE SEQUENCE</scope>
    <source>
        <strain evidence="1">CGMCC 1.16134</strain>
    </source>
</reference>
<evidence type="ECO:0000313" key="2">
    <source>
        <dbReference type="Proteomes" id="UP000637643"/>
    </source>
</evidence>
<accession>A0A917FUI6</accession>
<dbReference type="InterPro" id="IPR015915">
    <property type="entry name" value="Kelch-typ_b-propeller"/>
</dbReference>
<dbReference type="SUPFAM" id="SSF50965">
    <property type="entry name" value="Galactose oxidase, central domain"/>
    <property type="match status" value="1"/>
</dbReference>
<comment type="caution">
    <text evidence="1">The sequence shown here is derived from an EMBL/GenBank/DDBJ whole genome shotgun (WGS) entry which is preliminary data.</text>
</comment>
<dbReference type="InterPro" id="IPR011043">
    <property type="entry name" value="Gal_Oxase/kelch_b-propeller"/>
</dbReference>